<dbReference type="AlphaFoldDB" id="A0A431UF90"/>
<dbReference type="Pfam" id="PF13589">
    <property type="entry name" value="HATPase_c_3"/>
    <property type="match status" value="1"/>
</dbReference>
<dbReference type="Proteomes" id="UP000276349">
    <property type="component" value="Unassembled WGS sequence"/>
</dbReference>
<dbReference type="EMBL" id="RXNR01000084">
    <property type="protein sequence ID" value="RTQ87962.1"/>
    <property type="molecule type" value="Genomic_DNA"/>
</dbReference>
<accession>A0A431UF90</accession>
<dbReference type="RefSeq" id="WP_126296002.1">
    <property type="nucleotide sequence ID" value="NZ_RXNR01000084.1"/>
</dbReference>
<evidence type="ECO:0000313" key="2">
    <source>
        <dbReference type="Proteomes" id="UP000276349"/>
    </source>
</evidence>
<comment type="caution">
    <text evidence="1">The sequence shown here is derived from an EMBL/GenBank/DDBJ whole genome shotgun (WGS) entry which is preliminary data.</text>
</comment>
<dbReference type="SUPFAM" id="SSF55874">
    <property type="entry name" value="ATPase domain of HSP90 chaperone/DNA topoisomerase II/histidine kinase"/>
    <property type="match status" value="1"/>
</dbReference>
<keyword evidence="2" id="KW-1185">Reference proteome</keyword>
<sequence>MNNIIEHTSEIKSDPRLIYEALGSKIIEFDSISIAEQIKNASDAKAEEIIVDFSKIYEDLIEIKDFGSGMTLDEINEKWFYIAASDKNNDYSQQGGKGIGRFSLFRLANTIDIITVSNNKKFSFKLVKHQLESLSSLSDLKIKINESDTSDVNGTTIRLTELNNLNLDEITEDLENLNTPFQNRTFKILYPENFSVKKYLEPKEAIDDAPFYASIEFEGNQIISYNFSCHYHGITLYENSNKTTLQNLILSENIPSIDIGRTKVTIYNYFFHPSYSNVTNEREEELKNKFLSAYQGINVYRNGYKIYGHGKEDWLKLAEKRLKRSSDNIDNKQTFGYVILCPEKSVYLEEKTNREGFIRNDTSTYFTKIIDAIITQFGQDRKKSISKIKVLVNKKGQAKRPNKFVLDTTTGFIGASGAAATSGTIGNSGSTVTGTTIDTAVGTSSGAATGAVVGTSGGAATGAVIGTSGGAATGAVIGTSGAAATGTVVGTSGGKNIYTKSSTIGYINSNIKNNIQSPKVAALVNEITTINIDRYTLATGFLLRSLTEVIMDEYLRKHLSSLQSHFKDYIINSNNNIKKSFTTNNNNVEKDISIKTKLMDFKRYLASTNTFDSRSLKHLDDLATCIDDINLAMHWTHKTVSTNTLQTNWQNSIFFIEFICKSI</sequence>
<evidence type="ECO:0000313" key="1">
    <source>
        <dbReference type="EMBL" id="RTQ87962.1"/>
    </source>
</evidence>
<organism evidence="1 2">
    <name type="scientific">Lysinibacillus telephonicus</name>
    <dbReference type="NCBI Taxonomy" id="1714840"/>
    <lineage>
        <taxon>Bacteria</taxon>
        <taxon>Bacillati</taxon>
        <taxon>Bacillota</taxon>
        <taxon>Bacilli</taxon>
        <taxon>Bacillales</taxon>
        <taxon>Bacillaceae</taxon>
        <taxon>Lysinibacillus</taxon>
    </lineage>
</organism>
<protein>
    <submittedName>
        <fullName evidence="1">Uncharacterized protein</fullName>
    </submittedName>
</protein>
<dbReference type="Gene3D" id="3.30.565.10">
    <property type="entry name" value="Histidine kinase-like ATPase, C-terminal domain"/>
    <property type="match status" value="1"/>
</dbReference>
<reference evidence="1 2" key="1">
    <citation type="submission" date="2018-12" db="EMBL/GenBank/DDBJ databases">
        <authorList>
            <person name="Yu L."/>
        </authorList>
    </citation>
    <scope>NUCLEOTIDE SEQUENCE [LARGE SCALE GENOMIC DNA]</scope>
    <source>
        <strain evidence="1 2">S5H2222</strain>
    </source>
</reference>
<proteinExistence type="predicted"/>
<name>A0A431UF90_9BACI</name>
<dbReference type="OrthoDB" id="9816482at2"/>
<dbReference type="InterPro" id="IPR036890">
    <property type="entry name" value="HATPase_C_sf"/>
</dbReference>
<gene>
    <name evidence="1" type="ORF">EKG35_18365</name>
</gene>